<name>A0A0G2SSW3_9CAUD</name>
<dbReference type="InterPro" id="IPR018392">
    <property type="entry name" value="LysM"/>
</dbReference>
<dbReference type="InterPro" id="IPR036779">
    <property type="entry name" value="LysM_dom_sf"/>
</dbReference>
<dbReference type="PROSITE" id="PS51782">
    <property type="entry name" value="LYSM"/>
    <property type="match status" value="1"/>
</dbReference>
<feature type="domain" description="LysM" evidence="1">
    <location>
        <begin position="72"/>
        <end position="116"/>
    </location>
</feature>
<gene>
    <name evidence="2" type="ORF">Pm5461_115</name>
</gene>
<sequence>MKIILTSLENQSRFMVDTRNIIGAIETEFGSEVSIVKRGIGYNEGNDEVISLKVFNSIDFLTASINRDSNLMAYEVRYKDTLGEISLNLGVSIEYLKILNNIVDENKIFVGQTLYY</sequence>
<keyword evidence="3" id="KW-1185">Reference proteome</keyword>
<accession>A0A0G2SSW3</accession>
<dbReference type="Pfam" id="PF01476">
    <property type="entry name" value="LysM"/>
    <property type="match status" value="1"/>
</dbReference>
<dbReference type="KEGG" id="vg:26622917"/>
<dbReference type="SUPFAM" id="SSF54106">
    <property type="entry name" value="LysM domain"/>
    <property type="match status" value="1"/>
</dbReference>
<dbReference type="RefSeq" id="YP_009195536.1">
    <property type="nucleotide sequence ID" value="NC_028762.1"/>
</dbReference>
<organism evidence="2 3">
    <name type="scientific">Proteus phage vB_PmiM_Pm5461</name>
    <dbReference type="NCBI Taxonomy" id="1636250"/>
    <lineage>
        <taxon>Viruses</taxon>
        <taxon>Duplodnaviria</taxon>
        <taxon>Heunggongvirae</taxon>
        <taxon>Uroviricota</taxon>
        <taxon>Caudoviricetes</taxon>
        <taxon>Pantevenvirales</taxon>
        <taxon>Straboviridae</taxon>
        <taxon>Bragavirus</taxon>
        <taxon>Bragavirus pm5461</taxon>
    </lineage>
</organism>
<dbReference type="GeneID" id="26622917"/>
<dbReference type="Gene3D" id="3.10.350.10">
    <property type="entry name" value="LysM domain"/>
    <property type="match status" value="1"/>
</dbReference>
<protein>
    <recommendedName>
        <fullName evidence="1">LysM domain-containing protein</fullName>
    </recommendedName>
</protein>
<proteinExistence type="predicted"/>
<evidence type="ECO:0000313" key="2">
    <source>
        <dbReference type="EMBL" id="AKA61980.1"/>
    </source>
</evidence>
<dbReference type="EMBL" id="KP890823">
    <property type="protein sequence ID" value="AKA61980.1"/>
    <property type="molecule type" value="Genomic_DNA"/>
</dbReference>
<dbReference type="CDD" id="cd00118">
    <property type="entry name" value="LysM"/>
    <property type="match status" value="1"/>
</dbReference>
<reference evidence="2 3" key="1">
    <citation type="submission" date="2015-03" db="EMBL/GenBank/DDBJ databases">
        <authorList>
            <person name="Melo L.D.R."/>
            <person name="Veiga P."/>
            <person name="Cerca N."/>
            <person name="Kropinski A.M."/>
            <person name="Azeredo J."/>
            <person name="Almeida C."/>
            <person name="Sillankorva S."/>
        </authorList>
    </citation>
    <scope>NUCLEOTIDE SEQUENCE [LARGE SCALE GENOMIC DNA]</scope>
</reference>
<evidence type="ECO:0000259" key="1">
    <source>
        <dbReference type="PROSITE" id="PS51782"/>
    </source>
</evidence>
<dbReference type="Proteomes" id="UP000202749">
    <property type="component" value="Segment"/>
</dbReference>
<evidence type="ECO:0000313" key="3">
    <source>
        <dbReference type="Proteomes" id="UP000202749"/>
    </source>
</evidence>